<dbReference type="EMBL" id="JBOK01000025">
    <property type="protein sequence ID" value="EXU78836.1"/>
    <property type="molecule type" value="Genomic_DNA"/>
</dbReference>
<evidence type="ECO:0000313" key="7">
    <source>
        <dbReference type="Proteomes" id="UP000020766"/>
    </source>
</evidence>
<dbReference type="Pfam" id="PF00015">
    <property type="entry name" value="MCPsignal"/>
    <property type="match status" value="1"/>
</dbReference>
<feature type="transmembrane region" description="Helical" evidence="4">
    <location>
        <begin position="164"/>
        <end position="182"/>
    </location>
</feature>
<keyword evidence="1" id="KW-0488">Methylation</keyword>
<name>A0A014MAQ5_9BURK</name>
<dbReference type="PATRIC" id="fig|1457173.3.peg.3276"/>
<keyword evidence="4" id="KW-0812">Transmembrane</keyword>
<dbReference type="PANTHER" id="PTHR43531:SF14">
    <property type="entry name" value="METHYL-ACCEPTING CHEMOTAXIS PROTEIN I-RELATED"/>
    <property type="match status" value="1"/>
</dbReference>
<keyword evidence="3" id="KW-0807">Transducer</keyword>
<evidence type="ECO:0000256" key="2">
    <source>
        <dbReference type="ARBA" id="ARBA00029447"/>
    </source>
</evidence>
<dbReference type="GO" id="GO:0005886">
    <property type="term" value="C:plasma membrane"/>
    <property type="evidence" value="ECO:0007669"/>
    <property type="project" value="TreeGrafter"/>
</dbReference>
<dbReference type="Gene3D" id="1.10.287.950">
    <property type="entry name" value="Methyl-accepting chemotaxis protein"/>
    <property type="match status" value="1"/>
</dbReference>
<sequence length="486" mass="52187">MVIPSASARPPADRSMSHTNIQQALQEIGRQADVLMLLLIMGCSILAVPIAWHYSSLDGVLIFSPLLSALAAALCFSLRGTVITRYALPLLLCATVALHIQVSLGTIEFHFGVFVTLALVMVYREWRVVLACAAFFAVHHILFDRLQAWGYGIYCTTEADFQKIVLHATFVVAQTAVEIFILQKMVASYRQGIELQGLVNALDDGGQFNLDISGESVQTPLARELQALMLNLHDTVRTVTHSVRQMQTASHEIQTGSNDLSARTEMACSALEETARAASRVLAAGEHARALAADTDAMTRNATEAAHQGQAVVAALAQSMATIRQQSQEIAEIVAVVDGLAFQTNLLALNAAVEAARAGEQGRGFAVVAEEVRRLALRSADAAQQIRGLIQSSGQAIALGSSQSQDALAAMQQLQQASGNVTGSMREIMDSTQEQASAMADITQAIHQLEHSMSQNSALAEESHAAASSLQEQTVQMRRSVQAFKI</sequence>
<dbReference type="GO" id="GO:0004888">
    <property type="term" value="F:transmembrane signaling receptor activity"/>
    <property type="evidence" value="ECO:0007669"/>
    <property type="project" value="InterPro"/>
</dbReference>
<dbReference type="AlphaFoldDB" id="A0A014MAQ5"/>
<dbReference type="InterPro" id="IPR004089">
    <property type="entry name" value="MCPsignal_dom"/>
</dbReference>
<gene>
    <name evidence="6" type="ORF">AX13_09345</name>
</gene>
<dbReference type="PROSITE" id="PS50111">
    <property type="entry name" value="CHEMOTAXIS_TRANSDUC_2"/>
    <property type="match status" value="1"/>
</dbReference>
<keyword evidence="7" id="KW-1185">Reference proteome</keyword>
<organism evidence="6 7">
    <name type="scientific">Comamonas aquatica DA1877</name>
    <dbReference type="NCBI Taxonomy" id="1457173"/>
    <lineage>
        <taxon>Bacteria</taxon>
        <taxon>Pseudomonadati</taxon>
        <taxon>Pseudomonadota</taxon>
        <taxon>Betaproteobacteria</taxon>
        <taxon>Burkholderiales</taxon>
        <taxon>Comamonadaceae</taxon>
        <taxon>Comamonas</taxon>
    </lineage>
</organism>
<dbReference type="GO" id="GO:0007165">
    <property type="term" value="P:signal transduction"/>
    <property type="evidence" value="ECO:0007669"/>
    <property type="project" value="UniProtKB-KW"/>
</dbReference>
<keyword evidence="4" id="KW-1133">Transmembrane helix</keyword>
<accession>A0A014MAQ5</accession>
<dbReference type="Proteomes" id="UP000020766">
    <property type="component" value="Unassembled WGS sequence"/>
</dbReference>
<evidence type="ECO:0000256" key="3">
    <source>
        <dbReference type="PROSITE-ProRule" id="PRU00284"/>
    </source>
</evidence>
<evidence type="ECO:0000256" key="4">
    <source>
        <dbReference type="SAM" id="Phobius"/>
    </source>
</evidence>
<evidence type="ECO:0000313" key="6">
    <source>
        <dbReference type="EMBL" id="EXU78836.1"/>
    </source>
</evidence>
<dbReference type="InterPro" id="IPR004090">
    <property type="entry name" value="Chemotax_Me-accpt_rcpt"/>
</dbReference>
<feature type="transmembrane region" description="Helical" evidence="4">
    <location>
        <begin position="34"/>
        <end position="54"/>
    </location>
</feature>
<evidence type="ECO:0000259" key="5">
    <source>
        <dbReference type="PROSITE" id="PS50111"/>
    </source>
</evidence>
<reference evidence="6 7" key="1">
    <citation type="submission" date="2014-01" db="EMBL/GenBank/DDBJ databases">
        <title>Interspecies Systems Biology Uncovers Metabolites Affecting C. elegans Gene Expression and Life History Traits.</title>
        <authorList>
            <person name="Watson E."/>
            <person name="Macneil L.T."/>
            <person name="Ritter A.D."/>
            <person name="Yilmaz L.S."/>
            <person name="Rosebrock A.P."/>
            <person name="Caudy A.A."/>
            <person name="Walhout A.J."/>
        </authorList>
    </citation>
    <scope>NUCLEOTIDE SEQUENCE [LARGE SCALE GENOMIC DNA]</scope>
    <source>
        <strain evidence="6 7">DA1877</strain>
    </source>
</reference>
<comment type="similarity">
    <text evidence="2">Belongs to the methyl-accepting chemotaxis (MCP) protein family.</text>
</comment>
<dbReference type="PANTHER" id="PTHR43531">
    <property type="entry name" value="PROTEIN ICFG"/>
    <property type="match status" value="1"/>
</dbReference>
<dbReference type="STRING" id="225991.MA05_11230"/>
<protein>
    <submittedName>
        <fullName evidence="6">Methyl-accepting chemotaxis protein</fullName>
    </submittedName>
</protein>
<dbReference type="GO" id="GO:0006935">
    <property type="term" value="P:chemotaxis"/>
    <property type="evidence" value="ECO:0007669"/>
    <property type="project" value="InterPro"/>
</dbReference>
<keyword evidence="4" id="KW-0472">Membrane</keyword>
<dbReference type="InterPro" id="IPR051310">
    <property type="entry name" value="MCP_chemotaxis"/>
</dbReference>
<feature type="transmembrane region" description="Helical" evidence="4">
    <location>
        <begin position="126"/>
        <end position="143"/>
    </location>
</feature>
<comment type="caution">
    <text evidence="6">The sequence shown here is derived from an EMBL/GenBank/DDBJ whole genome shotgun (WGS) entry which is preliminary data.</text>
</comment>
<feature type="transmembrane region" description="Helical" evidence="4">
    <location>
        <begin position="60"/>
        <end position="78"/>
    </location>
</feature>
<feature type="domain" description="Methyl-accepting transducer" evidence="5">
    <location>
        <begin position="242"/>
        <end position="471"/>
    </location>
</feature>
<dbReference type="SMART" id="SM00283">
    <property type="entry name" value="MA"/>
    <property type="match status" value="1"/>
</dbReference>
<proteinExistence type="inferred from homology"/>
<feature type="transmembrane region" description="Helical" evidence="4">
    <location>
        <begin position="90"/>
        <end position="120"/>
    </location>
</feature>
<dbReference type="PRINTS" id="PR00260">
    <property type="entry name" value="CHEMTRNSDUCR"/>
</dbReference>
<evidence type="ECO:0000256" key="1">
    <source>
        <dbReference type="ARBA" id="ARBA00022481"/>
    </source>
</evidence>
<dbReference type="SUPFAM" id="SSF58104">
    <property type="entry name" value="Methyl-accepting chemotaxis protein (MCP) signaling domain"/>
    <property type="match status" value="1"/>
</dbReference>